<accession>A0A5N6PMD0</accession>
<dbReference type="InterPro" id="IPR044763">
    <property type="entry name" value="Ded1/Dbp1_DEADc"/>
</dbReference>
<sequence>MSYSYFSDTYAEMTQKPARQTGRPNYLPPHLRDTYIPDQPERYTANDRGLSRGRGRGRSSGGRMDGRGVAPGYERNPNQYHTLSDRFSELKLVEEENSQNTGMGINFDAYEDIPVEITGSDVPKPVNTFAEIDLGEVLNDNIRNRCKYVKPTPIQRHAIPVALAGRDLMACAQTGSGKTAAFCFPIIAGVLKTKSPATYGRRESVAYPLALILSPTRELCCQIFEEAKKFCFQTNVKVAVVYGGAPVYTQLRSLERGVDILVATPGRLTDLIERSKISLQKIKYLALDEADRMLDMGFEPQIRKIVERLDMPPPASRQTMLFSATFPIEIQRMASDFLKNYIFLSVGRVGSSTDLIIQKIVFVEDFEKREYLRNLLHDEKAKGNLGKNALTLIFVETKRNADSLENWLCRVGFPAAAIHGDKVQYERERALASFKNGATPILVATDVASRGLDIPRVAHVINFDLPRDIDSYVHRIGRTGRAGKSGLATAFFNAKNSIVAKPIFELMKEAHQEAPDWLNQYAESNSSSRDCRRSSSKFGGRDFRSKNNDSQENEDYGGYDYYATQPPVAADFSDSYGGGGGGGGYESVIASGWD</sequence>
<evidence type="ECO:0000259" key="12">
    <source>
        <dbReference type="PROSITE" id="PS51194"/>
    </source>
</evidence>
<name>A0A5N6PMD0_9ASTR</name>
<evidence type="ECO:0000256" key="1">
    <source>
        <dbReference type="ARBA" id="ARBA00012552"/>
    </source>
</evidence>
<dbReference type="GO" id="GO:0016787">
    <property type="term" value="F:hydrolase activity"/>
    <property type="evidence" value="ECO:0007669"/>
    <property type="project" value="UniProtKB-KW"/>
</dbReference>
<dbReference type="PROSITE" id="PS51195">
    <property type="entry name" value="Q_MOTIF"/>
    <property type="match status" value="1"/>
</dbReference>
<dbReference type="InterPro" id="IPR014001">
    <property type="entry name" value="Helicase_ATP-bd"/>
</dbReference>
<feature type="domain" description="Helicase C-terminal" evidence="12">
    <location>
        <begin position="371"/>
        <end position="522"/>
    </location>
</feature>
<dbReference type="EC" id="3.6.4.13" evidence="1"/>
<dbReference type="FunFam" id="3.40.50.300:FF:000008">
    <property type="entry name" value="ATP-dependent RNA helicase RhlB"/>
    <property type="match status" value="1"/>
</dbReference>
<gene>
    <name evidence="14" type="ORF">E3N88_05950</name>
</gene>
<evidence type="ECO:0000313" key="15">
    <source>
        <dbReference type="Proteomes" id="UP000326396"/>
    </source>
</evidence>
<dbReference type="CDD" id="cd17967">
    <property type="entry name" value="DEADc_DDX3_DDX4"/>
    <property type="match status" value="1"/>
</dbReference>
<dbReference type="PROSITE" id="PS51192">
    <property type="entry name" value="HELICASE_ATP_BIND_1"/>
    <property type="match status" value="1"/>
</dbReference>
<comment type="caution">
    <text evidence="14">The sequence shown here is derived from an EMBL/GenBank/DDBJ whole genome shotgun (WGS) entry which is preliminary data.</text>
</comment>
<dbReference type="InterPro" id="IPR014014">
    <property type="entry name" value="RNA_helicase_DEAD_Q_motif"/>
</dbReference>
<dbReference type="InterPro" id="IPR011545">
    <property type="entry name" value="DEAD/DEAH_box_helicase_dom"/>
</dbReference>
<dbReference type="SMART" id="SM00490">
    <property type="entry name" value="HELICc"/>
    <property type="match status" value="1"/>
</dbReference>
<dbReference type="SMART" id="SM00487">
    <property type="entry name" value="DEXDc"/>
    <property type="match status" value="1"/>
</dbReference>
<dbReference type="Pfam" id="PF00271">
    <property type="entry name" value="Helicase_C"/>
    <property type="match status" value="1"/>
</dbReference>
<organism evidence="14 15">
    <name type="scientific">Mikania micrantha</name>
    <name type="common">bitter vine</name>
    <dbReference type="NCBI Taxonomy" id="192012"/>
    <lineage>
        <taxon>Eukaryota</taxon>
        <taxon>Viridiplantae</taxon>
        <taxon>Streptophyta</taxon>
        <taxon>Embryophyta</taxon>
        <taxon>Tracheophyta</taxon>
        <taxon>Spermatophyta</taxon>
        <taxon>Magnoliopsida</taxon>
        <taxon>eudicotyledons</taxon>
        <taxon>Gunneridae</taxon>
        <taxon>Pentapetalae</taxon>
        <taxon>asterids</taxon>
        <taxon>campanulids</taxon>
        <taxon>Asterales</taxon>
        <taxon>Asteraceae</taxon>
        <taxon>Asteroideae</taxon>
        <taxon>Heliantheae alliance</taxon>
        <taxon>Eupatorieae</taxon>
        <taxon>Mikania</taxon>
    </lineage>
</organism>
<feature type="domain" description="DEAD-box RNA helicase Q" evidence="13">
    <location>
        <begin position="127"/>
        <end position="156"/>
    </location>
</feature>
<dbReference type="OrthoDB" id="196131at2759"/>
<keyword evidence="15" id="KW-1185">Reference proteome</keyword>
<evidence type="ECO:0000256" key="4">
    <source>
        <dbReference type="ARBA" id="ARBA00022806"/>
    </source>
</evidence>
<evidence type="ECO:0000256" key="7">
    <source>
        <dbReference type="ARBA" id="ARBA00024358"/>
    </source>
</evidence>
<feature type="compositionally biased region" description="Basic and acidic residues" evidence="10">
    <location>
        <begin position="529"/>
        <end position="549"/>
    </location>
</feature>
<keyword evidence="5" id="KW-0067">ATP-binding</keyword>
<keyword evidence="4" id="KW-0347">Helicase</keyword>
<dbReference type="SUPFAM" id="SSF52540">
    <property type="entry name" value="P-loop containing nucleoside triphosphate hydrolases"/>
    <property type="match status" value="1"/>
</dbReference>
<evidence type="ECO:0000256" key="8">
    <source>
        <dbReference type="ARBA" id="ARBA00047984"/>
    </source>
</evidence>
<evidence type="ECO:0000313" key="14">
    <source>
        <dbReference type="EMBL" id="KAD6795054.1"/>
    </source>
</evidence>
<feature type="short sequence motif" description="Q motif" evidence="9">
    <location>
        <begin position="127"/>
        <end position="156"/>
    </location>
</feature>
<dbReference type="InterPro" id="IPR001650">
    <property type="entry name" value="Helicase_C-like"/>
</dbReference>
<dbReference type="PANTHER" id="PTHR47958">
    <property type="entry name" value="ATP-DEPENDENT RNA HELICASE DBP3"/>
    <property type="match status" value="1"/>
</dbReference>
<feature type="domain" description="Helicase ATP-binding" evidence="11">
    <location>
        <begin position="159"/>
        <end position="344"/>
    </location>
</feature>
<keyword evidence="6" id="KW-0694">RNA-binding</keyword>
<dbReference type="Pfam" id="PF00270">
    <property type="entry name" value="DEAD"/>
    <property type="match status" value="1"/>
</dbReference>
<dbReference type="GO" id="GO:0005524">
    <property type="term" value="F:ATP binding"/>
    <property type="evidence" value="ECO:0007669"/>
    <property type="project" value="UniProtKB-KW"/>
</dbReference>
<comment type="similarity">
    <text evidence="7">Belongs to the DEAD box helicase family. DDX3/DED1 subfamily.</text>
</comment>
<evidence type="ECO:0000256" key="9">
    <source>
        <dbReference type="PROSITE-ProRule" id="PRU00552"/>
    </source>
</evidence>
<dbReference type="Gene3D" id="3.40.50.300">
    <property type="entry name" value="P-loop containing nucleotide triphosphate hydrolases"/>
    <property type="match status" value="2"/>
</dbReference>
<dbReference type="FunFam" id="3.40.50.300:FF:000397">
    <property type="entry name" value="Probable ATP-dependent RNA helicase DDX4"/>
    <property type="match status" value="1"/>
</dbReference>
<dbReference type="GO" id="GO:0003724">
    <property type="term" value="F:RNA helicase activity"/>
    <property type="evidence" value="ECO:0007669"/>
    <property type="project" value="UniProtKB-EC"/>
</dbReference>
<dbReference type="InterPro" id="IPR027417">
    <property type="entry name" value="P-loop_NTPase"/>
</dbReference>
<dbReference type="EMBL" id="SZYD01000003">
    <property type="protein sequence ID" value="KAD6795054.1"/>
    <property type="molecule type" value="Genomic_DNA"/>
</dbReference>
<dbReference type="GO" id="GO:0003723">
    <property type="term" value="F:RNA binding"/>
    <property type="evidence" value="ECO:0007669"/>
    <property type="project" value="UniProtKB-KW"/>
</dbReference>
<comment type="catalytic activity">
    <reaction evidence="8">
        <text>ATP + H2O = ADP + phosphate + H(+)</text>
        <dbReference type="Rhea" id="RHEA:13065"/>
        <dbReference type="ChEBI" id="CHEBI:15377"/>
        <dbReference type="ChEBI" id="CHEBI:15378"/>
        <dbReference type="ChEBI" id="CHEBI:30616"/>
        <dbReference type="ChEBI" id="CHEBI:43474"/>
        <dbReference type="ChEBI" id="CHEBI:456216"/>
        <dbReference type="EC" id="3.6.4.13"/>
    </reaction>
</comment>
<feature type="region of interest" description="Disordered" evidence="10">
    <location>
        <begin position="524"/>
        <end position="562"/>
    </location>
</feature>
<keyword evidence="3" id="KW-0378">Hydrolase</keyword>
<evidence type="ECO:0000256" key="2">
    <source>
        <dbReference type="ARBA" id="ARBA00022741"/>
    </source>
</evidence>
<evidence type="ECO:0000256" key="10">
    <source>
        <dbReference type="SAM" id="MobiDB-lite"/>
    </source>
</evidence>
<evidence type="ECO:0000259" key="11">
    <source>
        <dbReference type="PROSITE" id="PS51192"/>
    </source>
</evidence>
<protein>
    <recommendedName>
        <fullName evidence="1">RNA helicase</fullName>
        <ecNumber evidence="1">3.6.4.13</ecNumber>
    </recommendedName>
</protein>
<dbReference type="AlphaFoldDB" id="A0A5N6PMD0"/>
<feature type="region of interest" description="Disordered" evidence="10">
    <location>
        <begin position="13"/>
        <end position="81"/>
    </location>
</feature>
<feature type="compositionally biased region" description="Basic and acidic residues" evidence="10">
    <location>
        <begin position="30"/>
        <end position="45"/>
    </location>
</feature>
<evidence type="ECO:0000259" key="13">
    <source>
        <dbReference type="PROSITE" id="PS51195"/>
    </source>
</evidence>
<reference evidence="14 15" key="1">
    <citation type="submission" date="2019-05" db="EMBL/GenBank/DDBJ databases">
        <title>Mikania micrantha, genome provides insights into the molecular mechanism of rapid growth.</title>
        <authorList>
            <person name="Liu B."/>
        </authorList>
    </citation>
    <scope>NUCLEOTIDE SEQUENCE [LARGE SCALE GENOMIC DNA]</scope>
    <source>
        <strain evidence="14">NLD-2019</strain>
        <tissue evidence="14">Leaf</tissue>
    </source>
</reference>
<evidence type="ECO:0000256" key="5">
    <source>
        <dbReference type="ARBA" id="ARBA00022840"/>
    </source>
</evidence>
<dbReference type="CDD" id="cd18787">
    <property type="entry name" value="SF2_C_DEAD"/>
    <property type="match status" value="1"/>
</dbReference>
<keyword evidence="2" id="KW-0547">Nucleotide-binding</keyword>
<evidence type="ECO:0000256" key="3">
    <source>
        <dbReference type="ARBA" id="ARBA00022801"/>
    </source>
</evidence>
<proteinExistence type="inferred from homology"/>
<dbReference type="PROSITE" id="PS51194">
    <property type="entry name" value="HELICASE_CTER"/>
    <property type="match status" value="1"/>
</dbReference>
<evidence type="ECO:0000256" key="6">
    <source>
        <dbReference type="ARBA" id="ARBA00022884"/>
    </source>
</evidence>
<dbReference type="Proteomes" id="UP000326396">
    <property type="component" value="Linkage Group LG11"/>
</dbReference>